<evidence type="ECO:0000256" key="1">
    <source>
        <dbReference type="ARBA" id="ARBA00004651"/>
    </source>
</evidence>
<dbReference type="PANTHER" id="PTHR30221:SF1">
    <property type="entry name" value="SMALL-CONDUCTANCE MECHANOSENSITIVE CHANNEL"/>
    <property type="match status" value="1"/>
</dbReference>
<dbReference type="KEGG" id="sgp:SpiGrapes_2004"/>
<name>G8QQE6_SPHPG</name>
<feature type="transmembrane region" description="Helical" evidence="7">
    <location>
        <begin position="93"/>
        <end position="112"/>
    </location>
</feature>
<evidence type="ECO:0000256" key="5">
    <source>
        <dbReference type="ARBA" id="ARBA00022989"/>
    </source>
</evidence>
<proteinExistence type="inferred from homology"/>
<dbReference type="SUPFAM" id="SSF50182">
    <property type="entry name" value="Sm-like ribonucleoproteins"/>
    <property type="match status" value="1"/>
</dbReference>
<evidence type="ECO:0000256" key="4">
    <source>
        <dbReference type="ARBA" id="ARBA00022692"/>
    </source>
</evidence>
<dbReference type="Gene3D" id="3.30.70.100">
    <property type="match status" value="1"/>
</dbReference>
<dbReference type="InterPro" id="IPR011066">
    <property type="entry name" value="MscS_channel_C_sf"/>
</dbReference>
<protein>
    <submittedName>
        <fullName evidence="11">Small-conductance mechanosensitive channel</fullName>
    </submittedName>
</protein>
<evidence type="ECO:0000259" key="8">
    <source>
        <dbReference type="Pfam" id="PF00924"/>
    </source>
</evidence>
<accession>G8QQE6</accession>
<dbReference type="InterPro" id="IPR045275">
    <property type="entry name" value="MscS_archaea/bacteria_type"/>
</dbReference>
<evidence type="ECO:0000256" key="3">
    <source>
        <dbReference type="ARBA" id="ARBA00022475"/>
    </source>
</evidence>
<evidence type="ECO:0000259" key="9">
    <source>
        <dbReference type="Pfam" id="PF21082"/>
    </source>
</evidence>
<gene>
    <name evidence="11" type="ordered locus">SpiGrapes_2004</name>
</gene>
<dbReference type="STRING" id="158190.SpiGrapes_2004"/>
<dbReference type="Pfam" id="PF21088">
    <property type="entry name" value="MS_channel_1st"/>
    <property type="match status" value="1"/>
</dbReference>
<dbReference type="Proteomes" id="UP000005632">
    <property type="component" value="Chromosome"/>
</dbReference>
<keyword evidence="4 7" id="KW-0812">Transmembrane</keyword>
<dbReference type="InterPro" id="IPR010920">
    <property type="entry name" value="LSM_dom_sf"/>
</dbReference>
<comment type="subcellular location">
    <subcellularLocation>
        <location evidence="1">Cell membrane</location>
        <topology evidence="1">Multi-pass membrane protein</topology>
    </subcellularLocation>
</comment>
<dbReference type="InterPro" id="IPR049142">
    <property type="entry name" value="MS_channel_1st"/>
</dbReference>
<dbReference type="HOGENOM" id="CLU_037945_1_1_12"/>
<dbReference type="InterPro" id="IPR011014">
    <property type="entry name" value="MscS_channel_TM-2"/>
</dbReference>
<dbReference type="AlphaFoldDB" id="G8QQE6"/>
<evidence type="ECO:0000256" key="2">
    <source>
        <dbReference type="ARBA" id="ARBA00008017"/>
    </source>
</evidence>
<dbReference type="SUPFAM" id="SSF82689">
    <property type="entry name" value="Mechanosensitive channel protein MscS (YggB), C-terminal domain"/>
    <property type="match status" value="1"/>
</dbReference>
<comment type="similarity">
    <text evidence="2">Belongs to the MscS (TC 1.A.23) family.</text>
</comment>
<feature type="domain" description="Mechanosensitive ion channel MscS C-terminal" evidence="9">
    <location>
        <begin position="213"/>
        <end position="293"/>
    </location>
</feature>
<evidence type="ECO:0000313" key="11">
    <source>
        <dbReference type="EMBL" id="AEV29791.1"/>
    </source>
</evidence>
<dbReference type="Pfam" id="PF21082">
    <property type="entry name" value="MS_channel_3rd"/>
    <property type="match status" value="1"/>
</dbReference>
<dbReference type="EMBL" id="CP003155">
    <property type="protein sequence ID" value="AEV29791.1"/>
    <property type="molecule type" value="Genomic_DNA"/>
</dbReference>
<dbReference type="InterPro" id="IPR049278">
    <property type="entry name" value="MS_channel_C"/>
</dbReference>
<feature type="transmembrane region" description="Helical" evidence="7">
    <location>
        <begin position="49"/>
        <end position="72"/>
    </location>
</feature>
<dbReference type="InterPro" id="IPR023408">
    <property type="entry name" value="MscS_beta-dom_sf"/>
</dbReference>
<evidence type="ECO:0000259" key="10">
    <source>
        <dbReference type="Pfam" id="PF21088"/>
    </source>
</evidence>
<keyword evidence="5 7" id="KW-1133">Transmembrane helix</keyword>
<dbReference type="Gene3D" id="2.30.30.60">
    <property type="match status" value="1"/>
</dbReference>
<sequence length="313" mass="34831">MLSFFMAFANEVTETATGETAPLVNDAGNASFFTQLSDSLQSWVQKGPVAYMVTLITGLLLILVGKLLIFWFCRFLKKVFSKSKKINDLMARFVIQVVNIFGWIILVILFLQHMGINMAPVLTGLGITGVILGLAFQETIGNLLSGVMIVIISPFRIGDYIDSGSFSGTVTDMDLICITLSTPDNKKITISNKLVWGNPIVNYSDMEKRRVDLILSVAYGSDVQTVKEVVNSILATYPEILPDPAPMVEVHKLNASSVDYIVRPWTKPEDYWKVYWRFHGEICKKMEDAGIVIPFNQLDIHLVPDSITVVNGK</sequence>
<feature type="domain" description="Mechanosensitive ion channel transmembrane helices 2/3" evidence="10">
    <location>
        <begin position="97"/>
        <end position="137"/>
    </location>
</feature>
<evidence type="ECO:0000313" key="12">
    <source>
        <dbReference type="Proteomes" id="UP000005632"/>
    </source>
</evidence>
<keyword evidence="6 7" id="KW-0472">Membrane</keyword>
<dbReference type="GO" id="GO:0008381">
    <property type="term" value="F:mechanosensitive monoatomic ion channel activity"/>
    <property type="evidence" value="ECO:0007669"/>
    <property type="project" value="InterPro"/>
</dbReference>
<evidence type="ECO:0000256" key="6">
    <source>
        <dbReference type="ARBA" id="ARBA00023136"/>
    </source>
</evidence>
<feature type="domain" description="Mechanosensitive ion channel MscS" evidence="8">
    <location>
        <begin position="139"/>
        <end position="204"/>
    </location>
</feature>
<reference evidence="11 12" key="1">
    <citation type="submission" date="2011-11" db="EMBL/GenBank/DDBJ databases">
        <title>Complete sequence of Spirochaeta sp. grapes.</title>
        <authorList>
            <consortium name="US DOE Joint Genome Institute"/>
            <person name="Lucas S."/>
            <person name="Han J."/>
            <person name="Lapidus A."/>
            <person name="Cheng J.-F."/>
            <person name="Goodwin L."/>
            <person name="Pitluck S."/>
            <person name="Peters L."/>
            <person name="Ovchinnikova G."/>
            <person name="Munk A.C."/>
            <person name="Detter J.C."/>
            <person name="Han C."/>
            <person name="Tapia R."/>
            <person name="Land M."/>
            <person name="Hauser L."/>
            <person name="Kyrpides N."/>
            <person name="Ivanova N."/>
            <person name="Pagani I."/>
            <person name="Ritalahtilisa K."/>
            <person name="Loeffler F."/>
            <person name="Woyke T."/>
        </authorList>
    </citation>
    <scope>NUCLEOTIDE SEQUENCE [LARGE SCALE GENOMIC DNA]</scope>
    <source>
        <strain evidence="12">ATCC BAA-1885 / DSM 22778 / Grapes</strain>
    </source>
</reference>
<dbReference type="Gene3D" id="1.10.287.1260">
    <property type="match status" value="1"/>
</dbReference>
<dbReference type="Pfam" id="PF00924">
    <property type="entry name" value="MS_channel_2nd"/>
    <property type="match status" value="1"/>
</dbReference>
<dbReference type="InterPro" id="IPR006685">
    <property type="entry name" value="MscS_channel_2nd"/>
</dbReference>
<evidence type="ECO:0000256" key="7">
    <source>
        <dbReference type="SAM" id="Phobius"/>
    </source>
</evidence>
<organism evidence="11 12">
    <name type="scientific">Sphaerochaeta pleomorpha (strain ATCC BAA-1885 / DSM 22778 / Grapes)</name>
    <dbReference type="NCBI Taxonomy" id="158190"/>
    <lineage>
        <taxon>Bacteria</taxon>
        <taxon>Pseudomonadati</taxon>
        <taxon>Spirochaetota</taxon>
        <taxon>Spirochaetia</taxon>
        <taxon>Spirochaetales</taxon>
        <taxon>Sphaerochaetaceae</taxon>
        <taxon>Sphaerochaeta</taxon>
    </lineage>
</organism>
<keyword evidence="3" id="KW-1003">Cell membrane</keyword>
<dbReference type="GO" id="GO:0005886">
    <property type="term" value="C:plasma membrane"/>
    <property type="evidence" value="ECO:0007669"/>
    <property type="project" value="UniProtKB-SubCell"/>
</dbReference>
<dbReference type="eggNOG" id="COG0668">
    <property type="taxonomic scope" value="Bacteria"/>
</dbReference>
<dbReference type="PANTHER" id="PTHR30221">
    <property type="entry name" value="SMALL-CONDUCTANCE MECHANOSENSITIVE CHANNEL"/>
    <property type="match status" value="1"/>
</dbReference>
<dbReference type="SUPFAM" id="SSF82861">
    <property type="entry name" value="Mechanosensitive channel protein MscS (YggB), transmembrane region"/>
    <property type="match status" value="1"/>
</dbReference>
<keyword evidence="12" id="KW-1185">Reference proteome</keyword>